<proteinExistence type="predicted"/>
<dbReference type="AlphaFoldDB" id="A0A8S2BAD8"/>
<feature type="region of interest" description="Disordered" evidence="1">
    <location>
        <begin position="1"/>
        <end position="101"/>
    </location>
</feature>
<keyword evidence="2" id="KW-0812">Transmembrane</keyword>
<reference evidence="3" key="1">
    <citation type="submission" date="2021-01" db="EMBL/GenBank/DDBJ databases">
        <authorList>
            <person name="Bezrukov I."/>
        </authorList>
    </citation>
    <scope>NUCLEOTIDE SEQUENCE</scope>
</reference>
<feature type="compositionally biased region" description="Acidic residues" evidence="1">
    <location>
        <begin position="62"/>
        <end position="88"/>
    </location>
</feature>
<keyword evidence="4" id="KW-1185">Reference proteome</keyword>
<keyword evidence="2" id="KW-1133">Transmembrane helix</keyword>
<feature type="compositionally biased region" description="Polar residues" evidence="1">
    <location>
        <begin position="32"/>
        <end position="51"/>
    </location>
</feature>
<protein>
    <submittedName>
        <fullName evidence="3">Uncharacterized protein</fullName>
    </submittedName>
</protein>
<feature type="transmembrane region" description="Helical" evidence="2">
    <location>
        <begin position="158"/>
        <end position="181"/>
    </location>
</feature>
<evidence type="ECO:0000256" key="1">
    <source>
        <dbReference type="SAM" id="MobiDB-lite"/>
    </source>
</evidence>
<name>A0A8S2BAD8_ARAAE</name>
<sequence>MPALTRNKKKAATKSPTPPTKQVTKSKAPPSKIQSKPQTSTLKKGAKSQNKPPLKKQKKEVIEEEPLEDDEDDVYTDVESEELDESDDGEKQDGPDEELEHDAFRLPTEEELEEEARGPPDLPLLKSRIEEIVRALKNFKALGQKIARGKLVLNSSKLILVLIMVITVFLLELWLRCFLLVNLWNLLKLLKSKGLLYPD</sequence>
<evidence type="ECO:0000313" key="4">
    <source>
        <dbReference type="Proteomes" id="UP000682877"/>
    </source>
</evidence>
<dbReference type="EMBL" id="LR999458">
    <property type="protein sequence ID" value="CAE6242858.1"/>
    <property type="molecule type" value="Genomic_DNA"/>
</dbReference>
<gene>
    <name evidence="3" type="ORF">AARE701A_LOCUS21610</name>
</gene>
<keyword evidence="2" id="KW-0472">Membrane</keyword>
<evidence type="ECO:0000313" key="3">
    <source>
        <dbReference type="EMBL" id="CAE6242858.1"/>
    </source>
</evidence>
<feature type="compositionally biased region" description="Basic residues" evidence="1">
    <location>
        <begin position="1"/>
        <end position="12"/>
    </location>
</feature>
<organism evidence="3 4">
    <name type="scientific">Arabidopsis arenosa</name>
    <name type="common">Sand rock-cress</name>
    <name type="synonym">Cardaminopsis arenosa</name>
    <dbReference type="NCBI Taxonomy" id="38785"/>
    <lineage>
        <taxon>Eukaryota</taxon>
        <taxon>Viridiplantae</taxon>
        <taxon>Streptophyta</taxon>
        <taxon>Embryophyta</taxon>
        <taxon>Tracheophyta</taxon>
        <taxon>Spermatophyta</taxon>
        <taxon>Magnoliopsida</taxon>
        <taxon>eudicotyledons</taxon>
        <taxon>Gunneridae</taxon>
        <taxon>Pentapetalae</taxon>
        <taxon>rosids</taxon>
        <taxon>malvids</taxon>
        <taxon>Brassicales</taxon>
        <taxon>Brassicaceae</taxon>
        <taxon>Camelineae</taxon>
        <taxon>Arabidopsis</taxon>
    </lineage>
</organism>
<dbReference type="Proteomes" id="UP000682877">
    <property type="component" value="Chromosome 8"/>
</dbReference>
<evidence type="ECO:0000256" key="2">
    <source>
        <dbReference type="SAM" id="Phobius"/>
    </source>
</evidence>
<accession>A0A8S2BAD8</accession>